<dbReference type="NCBIfam" id="TIGR00309">
    <property type="entry name" value="V_ATPase_subD"/>
    <property type="match status" value="1"/>
</dbReference>
<feature type="coiled-coil region" evidence="5">
    <location>
        <begin position="146"/>
        <end position="229"/>
    </location>
</feature>
<comment type="function">
    <text evidence="4">Produces ATP from ADP in the presence of a proton gradient across the membrane.</text>
</comment>
<dbReference type="GO" id="GO:0042777">
    <property type="term" value="P:proton motive force-driven plasma membrane ATP synthesis"/>
    <property type="evidence" value="ECO:0007669"/>
    <property type="project" value="UniProtKB-UniRule"/>
</dbReference>
<dbReference type="OrthoDB" id="9781718at2"/>
<gene>
    <name evidence="4" type="primary">atpD</name>
    <name evidence="6" type="ORF">C5Q98_01075</name>
</gene>
<evidence type="ECO:0000256" key="2">
    <source>
        <dbReference type="ARBA" id="ARBA00022448"/>
    </source>
</evidence>
<evidence type="ECO:0000256" key="5">
    <source>
        <dbReference type="SAM" id="Coils"/>
    </source>
</evidence>
<evidence type="ECO:0000313" key="6">
    <source>
        <dbReference type="EMBL" id="AVM41911.1"/>
    </source>
</evidence>
<dbReference type="RefSeq" id="WP_106011897.1">
    <property type="nucleotide sequence ID" value="NZ_CP027226.1"/>
</dbReference>
<dbReference type="PANTHER" id="PTHR11671">
    <property type="entry name" value="V-TYPE ATP SYNTHASE SUBUNIT D"/>
    <property type="match status" value="1"/>
</dbReference>
<evidence type="ECO:0000313" key="7">
    <source>
        <dbReference type="Proteomes" id="UP000237947"/>
    </source>
</evidence>
<dbReference type="Pfam" id="PF01813">
    <property type="entry name" value="ATP-synt_D"/>
    <property type="match status" value="1"/>
</dbReference>
<reference evidence="7" key="1">
    <citation type="submission" date="2018-02" db="EMBL/GenBank/DDBJ databases">
        <authorList>
            <person name="Holder M.E."/>
            <person name="Ajami N.J."/>
            <person name="Petrosino J.F."/>
        </authorList>
    </citation>
    <scope>NUCLEOTIDE SEQUENCE [LARGE SCALE GENOMIC DNA]</scope>
    <source>
        <strain evidence="7">CCUG 47711</strain>
    </source>
</reference>
<dbReference type="EMBL" id="CP027226">
    <property type="protein sequence ID" value="AVM41911.1"/>
    <property type="molecule type" value="Genomic_DNA"/>
</dbReference>
<evidence type="ECO:0000256" key="1">
    <source>
        <dbReference type="ARBA" id="ARBA00005850"/>
    </source>
</evidence>
<keyword evidence="7" id="KW-1185">Reference proteome</keyword>
<dbReference type="Gene3D" id="1.10.287.3240">
    <property type="match status" value="1"/>
</dbReference>
<accession>A0A2S0KLL6</accession>
<keyword evidence="2 4" id="KW-0813">Transport</keyword>
<dbReference type="GO" id="GO:0005524">
    <property type="term" value="F:ATP binding"/>
    <property type="evidence" value="ECO:0007669"/>
    <property type="project" value="UniProtKB-UniRule"/>
</dbReference>
<proteinExistence type="inferred from homology"/>
<comment type="similarity">
    <text evidence="1 4">Belongs to the V-ATPase D subunit family.</text>
</comment>
<evidence type="ECO:0000256" key="4">
    <source>
        <dbReference type="HAMAP-Rule" id="MF_00271"/>
    </source>
</evidence>
<protein>
    <recommendedName>
        <fullName evidence="4">V-type ATP synthase subunit D</fullName>
    </recommendedName>
    <alternativeName>
        <fullName evidence="4">V-ATPase subunit D</fullName>
    </alternativeName>
</protein>
<keyword evidence="4" id="KW-0375">Hydrogen ion transport</keyword>
<sequence length="232" mass="26663">MANRVSPNRMELMRLKTRLKVASRGHKLLKDKRDGLMRFFVERIEYATKLRKLVDTLLEDANAAMTIAESVNGSKVINEALLLNSEPLKVKVEELSVMSLSIPQFEINFKDELEEGSYPYGLASTSSELDTAIEYLQKAFPALLALASAEKEIQMLAREIETTRRRVNSLEHFMIPEMEAQIRSISMRLEENERDNITRLMKVKDQIIADEQEKARAESAKNIAEYKERLNK</sequence>
<organism evidence="6 7">
    <name type="scientific">Fastidiosipila sanguinis</name>
    <dbReference type="NCBI Taxonomy" id="236753"/>
    <lineage>
        <taxon>Bacteria</taxon>
        <taxon>Bacillati</taxon>
        <taxon>Bacillota</taxon>
        <taxon>Clostridia</taxon>
        <taxon>Eubacteriales</taxon>
        <taxon>Oscillospiraceae</taxon>
        <taxon>Fastidiosipila</taxon>
    </lineage>
</organism>
<dbReference type="AlphaFoldDB" id="A0A2S0KLL6"/>
<keyword evidence="3 4" id="KW-0406">Ion transport</keyword>
<dbReference type="Proteomes" id="UP000237947">
    <property type="component" value="Chromosome"/>
</dbReference>
<dbReference type="GO" id="GO:0046961">
    <property type="term" value="F:proton-transporting ATPase activity, rotational mechanism"/>
    <property type="evidence" value="ECO:0007669"/>
    <property type="project" value="InterPro"/>
</dbReference>
<dbReference type="HAMAP" id="MF_00271">
    <property type="entry name" value="ATP_synth_D_arch"/>
    <property type="match status" value="1"/>
</dbReference>
<evidence type="ECO:0000256" key="3">
    <source>
        <dbReference type="ARBA" id="ARBA00023065"/>
    </source>
</evidence>
<name>A0A2S0KLL6_9FIRM</name>
<dbReference type="GO" id="GO:0046933">
    <property type="term" value="F:proton-transporting ATP synthase activity, rotational mechanism"/>
    <property type="evidence" value="ECO:0007669"/>
    <property type="project" value="UniProtKB-UniRule"/>
</dbReference>
<keyword evidence="5" id="KW-0175">Coiled coil</keyword>
<dbReference type="KEGG" id="fsa:C5Q98_01075"/>
<dbReference type="InterPro" id="IPR002699">
    <property type="entry name" value="V_ATPase_D"/>
</dbReference>
<keyword evidence="4" id="KW-0066">ATP synthesis</keyword>